<name>A0A382R593_9ZZZZ</name>
<keyword evidence="1" id="KW-1133">Transmembrane helix</keyword>
<accession>A0A382R593</accession>
<feature type="transmembrane region" description="Helical" evidence="1">
    <location>
        <begin position="171"/>
        <end position="191"/>
    </location>
</feature>
<dbReference type="EMBL" id="UINC01119233">
    <property type="protein sequence ID" value="SVC92909.1"/>
    <property type="molecule type" value="Genomic_DNA"/>
</dbReference>
<proteinExistence type="predicted"/>
<reference evidence="2" key="1">
    <citation type="submission" date="2018-05" db="EMBL/GenBank/DDBJ databases">
        <authorList>
            <person name="Lanie J.A."/>
            <person name="Ng W.-L."/>
            <person name="Kazmierczak K.M."/>
            <person name="Andrzejewski T.M."/>
            <person name="Davidsen T.M."/>
            <person name="Wayne K.J."/>
            <person name="Tettelin H."/>
            <person name="Glass J.I."/>
            <person name="Rusch D."/>
            <person name="Podicherti R."/>
            <person name="Tsui H.-C.T."/>
            <person name="Winkler M.E."/>
        </authorList>
    </citation>
    <scope>NUCLEOTIDE SEQUENCE</scope>
</reference>
<gene>
    <name evidence="2" type="ORF">METZ01_LOCUS345763</name>
</gene>
<keyword evidence="1" id="KW-0472">Membrane</keyword>
<evidence type="ECO:0008006" key="3">
    <source>
        <dbReference type="Google" id="ProtNLM"/>
    </source>
</evidence>
<dbReference type="AlphaFoldDB" id="A0A382R593"/>
<sequence>MVAGYLMTYGVNTYMSIDNEGRLDSSREAVKGALVGKDILVEFDTMLKFYQEAVIMEDEEMLGTAQDASANALDGLRKLAKNDGLGKTRQTQSKRIASSLTETKALYDAAVQILVEDEDDDEGTAMQQASDLNKRLQNSREQLVLMTDAMATTVENDLNDIISGGRANRNFSTILFVIIIIVSFVVLSWIISKFISAPLVDMVERIKDIAQGEGDLTQ</sequence>
<protein>
    <recommendedName>
        <fullName evidence="3">Chemotaxis methyl-accepting receptor HlyB-like 4HB MCP domain-containing protein</fullName>
    </recommendedName>
</protein>
<keyword evidence="1" id="KW-0812">Transmembrane</keyword>
<evidence type="ECO:0000313" key="2">
    <source>
        <dbReference type="EMBL" id="SVC92909.1"/>
    </source>
</evidence>
<dbReference type="Gene3D" id="6.10.340.10">
    <property type="match status" value="1"/>
</dbReference>
<feature type="non-terminal residue" evidence="2">
    <location>
        <position position="218"/>
    </location>
</feature>
<organism evidence="2">
    <name type="scientific">marine metagenome</name>
    <dbReference type="NCBI Taxonomy" id="408172"/>
    <lineage>
        <taxon>unclassified sequences</taxon>
        <taxon>metagenomes</taxon>
        <taxon>ecological metagenomes</taxon>
    </lineage>
</organism>
<evidence type="ECO:0000256" key="1">
    <source>
        <dbReference type="SAM" id="Phobius"/>
    </source>
</evidence>